<evidence type="ECO:0000256" key="16">
    <source>
        <dbReference type="RuleBase" id="RU361169"/>
    </source>
</evidence>
<dbReference type="PANTHER" id="PTHR31736:SF14">
    <property type="entry name" value="EXOPOLYGALACTURONASE X-1-RELATED"/>
    <property type="match status" value="1"/>
</dbReference>
<dbReference type="AlphaFoldDB" id="A0A395T9A6"/>
<keyword evidence="5" id="KW-0677">Repeat</keyword>
<dbReference type="GO" id="GO:0004650">
    <property type="term" value="F:polygalacturonase activity"/>
    <property type="evidence" value="ECO:0007669"/>
    <property type="project" value="InterPro"/>
</dbReference>
<evidence type="ECO:0000256" key="10">
    <source>
        <dbReference type="ARBA" id="ARBA00023316"/>
    </source>
</evidence>
<dbReference type="GO" id="GO:0047911">
    <property type="term" value="F:galacturan 1,4-alpha-galacturonidase activity"/>
    <property type="evidence" value="ECO:0007669"/>
    <property type="project" value="UniProtKB-EC"/>
</dbReference>
<evidence type="ECO:0000313" key="19">
    <source>
        <dbReference type="EMBL" id="RGP81310.1"/>
    </source>
</evidence>
<keyword evidence="8" id="KW-0325">Glycoprotein</keyword>
<evidence type="ECO:0000256" key="2">
    <source>
        <dbReference type="ARBA" id="ARBA00008834"/>
    </source>
</evidence>
<dbReference type="PANTHER" id="PTHR31736">
    <property type="match status" value="1"/>
</dbReference>
<dbReference type="InterPro" id="IPR011050">
    <property type="entry name" value="Pectin_lyase_fold/virulence"/>
</dbReference>
<feature type="signal peptide" evidence="18">
    <location>
        <begin position="1"/>
        <end position="19"/>
    </location>
</feature>
<protein>
    <recommendedName>
        <fullName evidence="11">galacturonan 1,4-alpha-galacturonidase</fullName>
        <ecNumber evidence="11">3.2.1.67</ecNumber>
    </recommendedName>
    <alternativeName>
        <fullName evidence="13">Galacturan 1,4-alpha-galacturonidase</fullName>
    </alternativeName>
    <alternativeName>
        <fullName evidence="12">Poly(1,4-alpha-D-galacturonide)galacturonohydrolase</fullName>
    </alternativeName>
</protein>
<dbReference type="PROSITE" id="PS00502">
    <property type="entry name" value="POLYGALACTURONASE"/>
    <property type="match status" value="1"/>
</dbReference>
<keyword evidence="3" id="KW-0964">Secreted</keyword>
<evidence type="ECO:0000256" key="4">
    <source>
        <dbReference type="ARBA" id="ARBA00022729"/>
    </source>
</evidence>
<evidence type="ECO:0000256" key="7">
    <source>
        <dbReference type="ARBA" id="ARBA00023157"/>
    </source>
</evidence>
<name>A0A395T9A6_9HYPO</name>
<comment type="subcellular location">
    <subcellularLocation>
        <location evidence="1">Secreted</location>
    </subcellularLocation>
</comment>
<dbReference type="OrthoDB" id="187139at2759"/>
<dbReference type="Gene3D" id="2.160.20.10">
    <property type="entry name" value="Single-stranded right-handed beta-helix, Pectin lyase-like"/>
    <property type="match status" value="1"/>
</dbReference>
<evidence type="ECO:0000256" key="15">
    <source>
        <dbReference type="PROSITE-ProRule" id="PRU10052"/>
    </source>
</evidence>
<evidence type="ECO:0000256" key="11">
    <source>
        <dbReference type="ARBA" id="ARBA00038933"/>
    </source>
</evidence>
<evidence type="ECO:0000256" key="6">
    <source>
        <dbReference type="ARBA" id="ARBA00022801"/>
    </source>
</evidence>
<dbReference type="Pfam" id="PF00295">
    <property type="entry name" value="Glyco_hydro_28"/>
    <property type="match status" value="1"/>
</dbReference>
<dbReference type="EMBL" id="PXOG01000011">
    <property type="protein sequence ID" value="RGP81310.1"/>
    <property type="molecule type" value="Genomic_DNA"/>
</dbReference>
<dbReference type="SUPFAM" id="SSF51126">
    <property type="entry name" value="Pectin lyase-like"/>
    <property type="match status" value="1"/>
</dbReference>
<keyword evidence="4 18" id="KW-0732">Signal</keyword>
<keyword evidence="20" id="KW-1185">Reference proteome</keyword>
<evidence type="ECO:0000256" key="1">
    <source>
        <dbReference type="ARBA" id="ARBA00004613"/>
    </source>
</evidence>
<evidence type="ECO:0000256" key="3">
    <source>
        <dbReference type="ARBA" id="ARBA00022525"/>
    </source>
</evidence>
<feature type="chain" id="PRO_5017245957" description="galacturonan 1,4-alpha-galacturonidase" evidence="18">
    <location>
        <begin position="20"/>
        <end position="430"/>
    </location>
</feature>
<evidence type="ECO:0000256" key="8">
    <source>
        <dbReference type="ARBA" id="ARBA00023180"/>
    </source>
</evidence>
<comment type="caution">
    <text evidence="19">The sequence shown here is derived from an EMBL/GenBank/DDBJ whole genome shotgun (WGS) entry which is preliminary data.</text>
</comment>
<comment type="similarity">
    <text evidence="2 16">Belongs to the glycosyl hydrolase 28 family.</text>
</comment>
<evidence type="ECO:0000256" key="17">
    <source>
        <dbReference type="SAM" id="MobiDB-lite"/>
    </source>
</evidence>
<proteinExistence type="inferred from homology"/>
<keyword evidence="7" id="KW-1015">Disulfide bond</keyword>
<dbReference type="GO" id="GO:0071555">
    <property type="term" value="P:cell wall organization"/>
    <property type="evidence" value="ECO:0007669"/>
    <property type="project" value="UniProtKB-KW"/>
</dbReference>
<evidence type="ECO:0000256" key="14">
    <source>
        <dbReference type="ARBA" id="ARBA00048766"/>
    </source>
</evidence>
<dbReference type="Proteomes" id="UP000266234">
    <property type="component" value="Unassembled WGS sequence"/>
</dbReference>
<keyword evidence="9 16" id="KW-0326">Glycosidase</keyword>
<evidence type="ECO:0000256" key="9">
    <source>
        <dbReference type="ARBA" id="ARBA00023295"/>
    </source>
</evidence>
<reference evidence="19 20" key="1">
    <citation type="journal article" date="2018" name="PLoS Pathog.">
        <title>Evolution of structural diversity of trichothecenes, a family of toxins produced by plant pathogenic and entomopathogenic fungi.</title>
        <authorList>
            <person name="Proctor R.H."/>
            <person name="McCormick S.P."/>
            <person name="Kim H.S."/>
            <person name="Cardoza R.E."/>
            <person name="Stanley A.M."/>
            <person name="Lindo L."/>
            <person name="Kelly A."/>
            <person name="Brown D.W."/>
            <person name="Lee T."/>
            <person name="Vaughan M.M."/>
            <person name="Alexander N.J."/>
            <person name="Busman M."/>
            <person name="Gutierrez S."/>
        </authorList>
    </citation>
    <scope>NUCLEOTIDE SEQUENCE [LARGE SCALE GENOMIC DNA]</scope>
    <source>
        <strain evidence="19 20">NRRL 20695</strain>
    </source>
</reference>
<accession>A0A395T9A6</accession>
<sequence>MLVQSVFLTAALCSLLSSAATTSHGLPKRPHVEAAPYGTGKAFPKSPSRSREDICYVKPGKGKNADDAPAILKAFKKCNKGGTIVLDQKYTIGSPLDLTWLAHVDVVITGQVDFKSDPYYWAENSFKFGYQNMSSFWKWGGKDIHIYGDLNKGPSVLDGKGQDYWEEMAVNSTLLRPILFSVEGAHGLTMSNLRMRNSPNWFNIIINSTDVLISDLDLQAKSLNGVKIANSDGWDTYRSDRVVIQNSVIDNTDDCVSFKPNSTNVVVQNLVCNGSHGISVGSLGQYKGETDIVENLYIYNISMSNASDGARIKVWPGVETAFQSLLNGGGGLGRCYGQKNQTLCNEFPANLTIEDITMKNFWGTVSKKYDPRAGTLVCSAPDRCSNIVAQNITVGVPNKKAAIYDCQNLDTKKLDFTCRDPTSDRDTTNG</sequence>
<dbReference type="InterPro" id="IPR012334">
    <property type="entry name" value="Pectin_lyas_fold"/>
</dbReference>
<evidence type="ECO:0000256" key="5">
    <source>
        <dbReference type="ARBA" id="ARBA00022737"/>
    </source>
</evidence>
<feature type="active site" evidence="15">
    <location>
        <position position="276"/>
    </location>
</feature>
<comment type="catalytic activity">
    <reaction evidence="14">
        <text>[(1-&gt;4)-alpha-D-galacturonosyl](n) + H2O = alpha-D-galacturonate + [(1-&gt;4)-alpha-D-galacturonosyl](n-1)</text>
        <dbReference type="Rhea" id="RHEA:14117"/>
        <dbReference type="Rhea" id="RHEA-COMP:14570"/>
        <dbReference type="Rhea" id="RHEA-COMP:14572"/>
        <dbReference type="ChEBI" id="CHEBI:15377"/>
        <dbReference type="ChEBI" id="CHEBI:58658"/>
        <dbReference type="ChEBI" id="CHEBI:140523"/>
        <dbReference type="EC" id="3.2.1.67"/>
    </reaction>
</comment>
<gene>
    <name evidence="19" type="ORF">FLONG3_454</name>
</gene>
<feature type="region of interest" description="Disordered" evidence="17">
    <location>
        <begin position="22"/>
        <end position="48"/>
    </location>
</feature>
<dbReference type="SMART" id="SM00710">
    <property type="entry name" value="PbH1"/>
    <property type="match status" value="5"/>
</dbReference>
<dbReference type="GO" id="GO:0045490">
    <property type="term" value="P:pectin catabolic process"/>
    <property type="evidence" value="ECO:0007669"/>
    <property type="project" value="UniProtKB-ARBA"/>
</dbReference>
<dbReference type="STRING" id="694270.A0A395T9A6"/>
<dbReference type="InterPro" id="IPR006626">
    <property type="entry name" value="PbH1"/>
</dbReference>
<evidence type="ECO:0000256" key="13">
    <source>
        <dbReference type="ARBA" id="ARBA00043142"/>
    </source>
</evidence>
<keyword evidence="6 16" id="KW-0378">Hydrolase</keyword>
<keyword evidence="10" id="KW-0961">Cell wall biogenesis/degradation</keyword>
<evidence type="ECO:0000256" key="12">
    <source>
        <dbReference type="ARBA" id="ARBA00041604"/>
    </source>
</evidence>
<evidence type="ECO:0000313" key="20">
    <source>
        <dbReference type="Proteomes" id="UP000266234"/>
    </source>
</evidence>
<dbReference type="InterPro" id="IPR000743">
    <property type="entry name" value="Glyco_hydro_28"/>
</dbReference>
<dbReference type="EC" id="3.2.1.67" evidence="11"/>
<organism evidence="19 20">
    <name type="scientific">Fusarium longipes</name>
    <dbReference type="NCBI Taxonomy" id="694270"/>
    <lineage>
        <taxon>Eukaryota</taxon>
        <taxon>Fungi</taxon>
        <taxon>Dikarya</taxon>
        <taxon>Ascomycota</taxon>
        <taxon>Pezizomycotina</taxon>
        <taxon>Sordariomycetes</taxon>
        <taxon>Hypocreomycetidae</taxon>
        <taxon>Hypocreales</taxon>
        <taxon>Nectriaceae</taxon>
        <taxon>Fusarium</taxon>
    </lineage>
</organism>
<dbReference type="GO" id="GO:0005576">
    <property type="term" value="C:extracellular region"/>
    <property type="evidence" value="ECO:0007669"/>
    <property type="project" value="UniProtKB-SubCell"/>
</dbReference>
<evidence type="ECO:0000256" key="18">
    <source>
        <dbReference type="SAM" id="SignalP"/>
    </source>
</evidence>